<dbReference type="AlphaFoldDB" id="H6RE09"/>
<proteinExistence type="predicted"/>
<reference evidence="1" key="1">
    <citation type="journal article" date="2012" name="Environ. Microbiol.">
        <title>Genomic content of uncultured Bacteroidetes from contrasting oceanic provinces in the North Atlantic Ocean.</title>
        <authorList>
            <person name="Gomez-Pereira P.R."/>
            <person name="Schuler M."/>
            <person name="Fuchs B.M."/>
            <person name="Bennke C."/>
            <person name="Teeling H."/>
            <person name="Waldmann J."/>
            <person name="Richter M."/>
            <person name="Barbe V."/>
            <person name="Bataille E."/>
            <person name="Glockner F.O."/>
            <person name="Amann R."/>
        </authorList>
    </citation>
    <scope>NUCLEOTIDE SEQUENCE</scope>
</reference>
<reference evidence="1" key="2">
    <citation type="submission" date="2012-02" db="EMBL/GenBank/DDBJ databases">
        <authorList>
            <person name="Genoscope - CEA"/>
        </authorList>
    </citation>
    <scope>NUCLEOTIDE SEQUENCE</scope>
</reference>
<sequence length="40" mass="4599">MIVLQHTVFLVIKTKIGFVNQKISFTFAFAFEKAGLIIKR</sequence>
<protein>
    <submittedName>
        <fullName evidence="1">Uncharacterized protein</fullName>
    </submittedName>
</protein>
<dbReference type="EMBL" id="FO117575">
    <property type="protein sequence ID" value="CCF99270.1"/>
    <property type="molecule type" value="Genomic_DNA"/>
</dbReference>
<organism evidence="1">
    <name type="scientific">uncultured Flavobacteriia bacterium</name>
    <dbReference type="NCBI Taxonomy" id="212695"/>
    <lineage>
        <taxon>Bacteria</taxon>
        <taxon>Pseudomonadati</taxon>
        <taxon>Bacteroidota</taxon>
        <taxon>Flavobacteriia</taxon>
        <taxon>environmental samples</taxon>
    </lineage>
</organism>
<accession>H6RE09</accession>
<evidence type="ECO:0000313" key="1">
    <source>
        <dbReference type="EMBL" id="CCF99270.1"/>
    </source>
</evidence>
<gene>
    <name evidence="1" type="ORF">VIS_S3AVA40016</name>
</gene>
<name>H6RE09_9BACT</name>